<name>A0A559L5E1_FUSOC</name>
<gene>
    <name evidence="1" type="ORF">Focb16_v002115</name>
</gene>
<evidence type="ECO:0000313" key="2">
    <source>
        <dbReference type="Proteomes" id="UP000320707"/>
    </source>
</evidence>
<evidence type="ECO:0000313" key="1">
    <source>
        <dbReference type="EMBL" id="TVY68156.1"/>
    </source>
</evidence>
<comment type="caution">
    <text evidence="1">The sequence shown here is derived from an EMBL/GenBank/DDBJ whole genome shotgun (WGS) entry which is preliminary data.</text>
</comment>
<protein>
    <submittedName>
        <fullName evidence="1">Uncharacterized protein</fullName>
    </submittedName>
</protein>
<proteinExistence type="predicted"/>
<dbReference type="EMBL" id="SRMI01000006">
    <property type="protein sequence ID" value="TVY68156.1"/>
    <property type="molecule type" value="Genomic_DNA"/>
</dbReference>
<dbReference type="Proteomes" id="UP000320707">
    <property type="component" value="Unassembled WGS sequence"/>
</dbReference>
<organism evidence="1 2">
    <name type="scientific">Fusarium oxysporum f. sp. cubense</name>
    <dbReference type="NCBI Taxonomy" id="61366"/>
    <lineage>
        <taxon>Eukaryota</taxon>
        <taxon>Fungi</taxon>
        <taxon>Dikarya</taxon>
        <taxon>Ascomycota</taxon>
        <taxon>Pezizomycotina</taxon>
        <taxon>Sordariomycetes</taxon>
        <taxon>Hypocreomycetidae</taxon>
        <taxon>Hypocreales</taxon>
        <taxon>Nectriaceae</taxon>
        <taxon>Fusarium</taxon>
        <taxon>Fusarium oxysporum species complex</taxon>
    </lineage>
</organism>
<dbReference type="AlphaFoldDB" id="A0A559L5E1"/>
<accession>A0A559L5E1</accession>
<reference evidence="1 2" key="1">
    <citation type="journal article" date="2019" name="Microbiol. Resour. Announc.">
        <title>High-quality draft genome sequence of Fusarium oxysporum f. sp. cubense strain 160527, a causal agent of Panama disease.</title>
        <authorList>
            <person name="Asai S."/>
            <person name="Ayukawa Y."/>
            <person name="Gan P."/>
            <person name="Masuda S."/>
            <person name="Komatsu K."/>
            <person name="Shirasu K."/>
            <person name="Arie T."/>
        </authorList>
    </citation>
    <scope>NUCLEOTIDE SEQUENCE [LARGE SCALE GENOMIC DNA]</scope>
    <source>
        <strain evidence="1 2">160527</strain>
    </source>
</reference>
<sequence length="154" mass="17198">MSDTVNSLNLWTVRKLSRVVNGLISETAPGKIPESSRGRDVYIIHWGVKPSGGTSFHYCLLVADPEPQNRHEPSADTTGVVFSWGSFGGRGHSWDNLVKSGGKSRQWPFDWDKEVAGRNTYEFIGCTTRSDSYIAGRTTYTQDSQWMHLEAITT</sequence>